<dbReference type="PANTHER" id="PTHR43151:SF1">
    <property type="entry name" value="SSR2333 PROTEIN"/>
    <property type="match status" value="1"/>
</dbReference>
<dbReference type="Pfam" id="PF04023">
    <property type="entry name" value="FeoA"/>
    <property type="match status" value="1"/>
</dbReference>
<dbReference type="Gene3D" id="2.30.30.90">
    <property type="match status" value="1"/>
</dbReference>
<dbReference type="InterPro" id="IPR038157">
    <property type="entry name" value="FeoA_core_dom"/>
</dbReference>
<dbReference type="GO" id="GO:0046914">
    <property type="term" value="F:transition metal ion binding"/>
    <property type="evidence" value="ECO:0007669"/>
    <property type="project" value="InterPro"/>
</dbReference>
<dbReference type="PANTHER" id="PTHR43151">
    <property type="entry name" value="FEOA FAMILY PROTEIN"/>
    <property type="match status" value="1"/>
</dbReference>
<proteinExistence type="predicted"/>
<dbReference type="InterPro" id="IPR007167">
    <property type="entry name" value="Fe-transptr_FeoA-like"/>
</dbReference>
<dbReference type="OrthoDB" id="5984at2"/>
<comment type="caution">
    <text evidence="2">The sequence shown here is derived from an EMBL/GenBank/DDBJ whole genome shotgun (WGS) entry which is preliminary data.</text>
</comment>
<dbReference type="AlphaFoldDB" id="A0A6A8SGV7"/>
<evidence type="ECO:0000259" key="1">
    <source>
        <dbReference type="SMART" id="SM00899"/>
    </source>
</evidence>
<sequence length="70" mass="7794">MMPLTMADIGTQLLIKKINGRDDTKRFLESLGFVTGSQVMVISKFGGNFIVNVKDTRVAIDESMAKRIFV</sequence>
<dbReference type="SUPFAM" id="SSF50037">
    <property type="entry name" value="C-terminal domain of transcriptional repressors"/>
    <property type="match status" value="1"/>
</dbReference>
<reference evidence="2 3" key="1">
    <citation type="journal article" date="2019" name="Nat. Med.">
        <title>A library of human gut bacterial isolates paired with longitudinal multiomics data enables mechanistic microbiome research.</title>
        <authorList>
            <person name="Poyet M."/>
            <person name="Groussin M."/>
            <person name="Gibbons S.M."/>
            <person name="Avila-Pacheco J."/>
            <person name="Jiang X."/>
            <person name="Kearney S.M."/>
            <person name="Perrotta A.R."/>
            <person name="Berdy B."/>
            <person name="Zhao S."/>
            <person name="Lieberman T.D."/>
            <person name="Swanson P.K."/>
            <person name="Smith M."/>
            <person name="Roesemann S."/>
            <person name="Alexander J.E."/>
            <person name="Rich S.A."/>
            <person name="Livny J."/>
            <person name="Vlamakis H."/>
            <person name="Clish C."/>
            <person name="Bullock K."/>
            <person name="Deik A."/>
            <person name="Scott J."/>
            <person name="Pierce K.A."/>
            <person name="Xavier R.J."/>
            <person name="Alm E.J."/>
        </authorList>
    </citation>
    <scope>NUCLEOTIDE SEQUENCE [LARGE SCALE GENOMIC DNA]</scope>
    <source>
        <strain evidence="2 3">BIOML-A198</strain>
    </source>
</reference>
<accession>A0A6A8SGV7</accession>
<evidence type="ECO:0000313" key="3">
    <source>
        <dbReference type="Proteomes" id="UP000487649"/>
    </source>
</evidence>
<evidence type="ECO:0000313" key="2">
    <source>
        <dbReference type="EMBL" id="MTK22458.1"/>
    </source>
</evidence>
<organism evidence="2 3">
    <name type="scientific">Turicibacter sanguinis</name>
    <dbReference type="NCBI Taxonomy" id="154288"/>
    <lineage>
        <taxon>Bacteria</taxon>
        <taxon>Bacillati</taxon>
        <taxon>Bacillota</taxon>
        <taxon>Erysipelotrichia</taxon>
        <taxon>Erysipelotrichales</taxon>
        <taxon>Turicibacteraceae</taxon>
        <taxon>Turicibacter</taxon>
    </lineage>
</organism>
<dbReference type="Proteomes" id="UP000487649">
    <property type="component" value="Unassembled WGS sequence"/>
</dbReference>
<dbReference type="EMBL" id="WMQE01000039">
    <property type="protein sequence ID" value="MTK22458.1"/>
    <property type="molecule type" value="Genomic_DNA"/>
</dbReference>
<gene>
    <name evidence="2" type="ORF">GMA92_13655</name>
</gene>
<protein>
    <submittedName>
        <fullName evidence="2">Ferrous iron transport protein A</fullName>
    </submittedName>
</protein>
<feature type="domain" description="Ferrous iron transporter FeoA-like" evidence="1">
    <location>
        <begin position="2"/>
        <end position="70"/>
    </location>
</feature>
<dbReference type="RefSeq" id="WP_006785077.1">
    <property type="nucleotide sequence ID" value="NZ_JBKXON010000159.1"/>
</dbReference>
<dbReference type="SMART" id="SM00899">
    <property type="entry name" value="FeoA"/>
    <property type="match status" value="1"/>
</dbReference>
<dbReference type="InterPro" id="IPR053184">
    <property type="entry name" value="FeoA-like"/>
</dbReference>
<name>A0A6A8SGV7_9FIRM</name>
<dbReference type="InterPro" id="IPR008988">
    <property type="entry name" value="Transcriptional_repressor_C"/>
</dbReference>